<dbReference type="STRING" id="400727.A0A2T7NQS4"/>
<proteinExistence type="predicted"/>
<dbReference type="GO" id="GO:0016020">
    <property type="term" value="C:membrane"/>
    <property type="evidence" value="ECO:0007669"/>
    <property type="project" value="UniProtKB-SubCell"/>
</dbReference>
<keyword evidence="4 5" id="KW-0472">Membrane</keyword>
<evidence type="ECO:0000256" key="1">
    <source>
        <dbReference type="ARBA" id="ARBA00004141"/>
    </source>
</evidence>
<dbReference type="Pfam" id="PF03151">
    <property type="entry name" value="TPT"/>
    <property type="match status" value="1"/>
</dbReference>
<dbReference type="EMBL" id="PZQS01000010">
    <property type="protein sequence ID" value="PVD23527.1"/>
    <property type="molecule type" value="Genomic_DNA"/>
</dbReference>
<reference evidence="7 8" key="1">
    <citation type="submission" date="2018-04" db="EMBL/GenBank/DDBJ databases">
        <title>The genome of golden apple snail Pomacea canaliculata provides insight into stress tolerance and invasive adaptation.</title>
        <authorList>
            <person name="Liu C."/>
            <person name="Liu B."/>
            <person name="Ren Y."/>
            <person name="Zhang Y."/>
            <person name="Wang H."/>
            <person name="Li S."/>
            <person name="Jiang F."/>
            <person name="Yin L."/>
            <person name="Zhang G."/>
            <person name="Qian W."/>
            <person name="Fan W."/>
        </authorList>
    </citation>
    <scope>NUCLEOTIDE SEQUENCE [LARGE SCALE GENOMIC DNA]</scope>
    <source>
        <strain evidence="7">SZHN2017</strain>
        <tissue evidence="7">Muscle</tissue>
    </source>
</reference>
<comment type="subcellular location">
    <subcellularLocation>
        <location evidence="1">Membrane</location>
        <topology evidence="1">Multi-pass membrane protein</topology>
    </subcellularLocation>
</comment>
<keyword evidence="3 5" id="KW-1133">Transmembrane helix</keyword>
<evidence type="ECO:0000256" key="5">
    <source>
        <dbReference type="SAM" id="Phobius"/>
    </source>
</evidence>
<protein>
    <recommendedName>
        <fullName evidence="6">Sugar phosphate transporter domain-containing protein</fullName>
    </recommendedName>
</protein>
<dbReference type="SUPFAM" id="SSF103481">
    <property type="entry name" value="Multidrug resistance efflux transporter EmrE"/>
    <property type="match status" value="1"/>
</dbReference>
<keyword evidence="8" id="KW-1185">Reference proteome</keyword>
<dbReference type="OrthoDB" id="6418713at2759"/>
<organism evidence="7 8">
    <name type="scientific">Pomacea canaliculata</name>
    <name type="common">Golden apple snail</name>
    <dbReference type="NCBI Taxonomy" id="400727"/>
    <lineage>
        <taxon>Eukaryota</taxon>
        <taxon>Metazoa</taxon>
        <taxon>Spiralia</taxon>
        <taxon>Lophotrochozoa</taxon>
        <taxon>Mollusca</taxon>
        <taxon>Gastropoda</taxon>
        <taxon>Caenogastropoda</taxon>
        <taxon>Architaenioglossa</taxon>
        <taxon>Ampullarioidea</taxon>
        <taxon>Ampullariidae</taxon>
        <taxon>Pomacea</taxon>
    </lineage>
</organism>
<dbReference type="AlphaFoldDB" id="A0A2T7NQS4"/>
<feature type="domain" description="Sugar phosphate transporter" evidence="6">
    <location>
        <begin position="16"/>
        <end position="97"/>
    </location>
</feature>
<sequence length="206" mass="22335">MFADCVEAVLTILLMQLHSGRILQTLMLLFCNGVLNMMHSTFAFTVLALVTPLSYAVANATKRIVIIGGSILILQNTVSPLNGLGMLIAVFGVLCYNKAKYDESQAARREKVLPLVHSDPKFYGHGVQHLAHSKSDANFLGSGLSNGTGASANGHILLQEWQQSDEGLVLLPVASRSFPERHLRLAALECSELLNMCLQTSIALVF</sequence>
<keyword evidence="2 5" id="KW-0812">Transmembrane</keyword>
<feature type="transmembrane region" description="Helical" evidence="5">
    <location>
        <begin position="42"/>
        <end position="61"/>
    </location>
</feature>
<evidence type="ECO:0000256" key="2">
    <source>
        <dbReference type="ARBA" id="ARBA00022692"/>
    </source>
</evidence>
<evidence type="ECO:0000313" key="7">
    <source>
        <dbReference type="EMBL" id="PVD23527.1"/>
    </source>
</evidence>
<evidence type="ECO:0000259" key="6">
    <source>
        <dbReference type="Pfam" id="PF03151"/>
    </source>
</evidence>
<dbReference type="InterPro" id="IPR004853">
    <property type="entry name" value="Sugar_P_trans_dom"/>
</dbReference>
<name>A0A2T7NQS4_POMCA</name>
<evidence type="ECO:0000256" key="3">
    <source>
        <dbReference type="ARBA" id="ARBA00022989"/>
    </source>
</evidence>
<comment type="caution">
    <text evidence="7">The sequence shown here is derived from an EMBL/GenBank/DDBJ whole genome shotgun (WGS) entry which is preliminary data.</text>
</comment>
<dbReference type="PANTHER" id="PTHR11132">
    <property type="entry name" value="SOLUTE CARRIER FAMILY 35"/>
    <property type="match status" value="1"/>
</dbReference>
<evidence type="ECO:0000313" key="8">
    <source>
        <dbReference type="Proteomes" id="UP000245119"/>
    </source>
</evidence>
<dbReference type="InterPro" id="IPR050186">
    <property type="entry name" value="TPT_transporter"/>
</dbReference>
<evidence type="ECO:0000256" key="4">
    <source>
        <dbReference type="ARBA" id="ARBA00023136"/>
    </source>
</evidence>
<dbReference type="Proteomes" id="UP000245119">
    <property type="component" value="Linkage Group LG10"/>
</dbReference>
<gene>
    <name evidence="7" type="ORF">C0Q70_16799</name>
</gene>
<accession>A0A2T7NQS4</accession>
<dbReference type="InterPro" id="IPR037185">
    <property type="entry name" value="EmrE-like"/>
</dbReference>